<organism evidence="2 3">
    <name type="scientific">Pseudomonas sihuiensis</name>
    <dbReference type="NCBI Taxonomy" id="1274359"/>
    <lineage>
        <taxon>Bacteria</taxon>
        <taxon>Pseudomonadati</taxon>
        <taxon>Pseudomonadota</taxon>
        <taxon>Gammaproteobacteria</taxon>
        <taxon>Pseudomonadales</taxon>
        <taxon>Pseudomonadaceae</taxon>
        <taxon>Pseudomonas</taxon>
    </lineage>
</organism>
<dbReference type="SUPFAM" id="SSF52499">
    <property type="entry name" value="Isochorismatase-like hydrolases"/>
    <property type="match status" value="1"/>
</dbReference>
<dbReference type="PANTHER" id="PTHR14119">
    <property type="entry name" value="HYDROLASE"/>
    <property type="match status" value="1"/>
</dbReference>
<dbReference type="CDD" id="cd01012">
    <property type="entry name" value="YcaC_related"/>
    <property type="match status" value="1"/>
</dbReference>
<dbReference type="Pfam" id="PF00857">
    <property type="entry name" value="Isochorismatase"/>
    <property type="match status" value="1"/>
</dbReference>
<dbReference type="InterPro" id="IPR050993">
    <property type="entry name" value="Isochorismatase_domain"/>
</dbReference>
<protein>
    <submittedName>
        <fullName evidence="2">Nicotinamidase-related amidase</fullName>
    </submittedName>
</protein>
<evidence type="ECO:0000313" key="2">
    <source>
        <dbReference type="EMBL" id="SDU87687.1"/>
    </source>
</evidence>
<sequence>MLMRAKDSTLLVIDLQERLLPAIDGGAAVIEQASWLVRVAQRLHVPVITTEQYPKGLGYTEAGLHELLPGEGLREKIHFSATAGEGVFDLSGGERKQFIVCGTETHVCVLQTVMGLLAAGREVFVVDEAVGSRRPRDKALGLARMEGAGAVIVSREMVAFEWLERAGTELFREISRGFIR</sequence>
<dbReference type="EMBL" id="LT629797">
    <property type="protein sequence ID" value="SDU87687.1"/>
    <property type="molecule type" value="Genomic_DNA"/>
</dbReference>
<feature type="domain" description="Isochorismatase-like" evidence="1">
    <location>
        <begin position="9"/>
        <end position="156"/>
    </location>
</feature>
<dbReference type="RefSeq" id="WP_092377288.1">
    <property type="nucleotide sequence ID" value="NZ_LT629797.1"/>
</dbReference>
<dbReference type="Gene3D" id="3.40.50.850">
    <property type="entry name" value="Isochorismatase-like"/>
    <property type="match status" value="1"/>
</dbReference>
<dbReference type="Proteomes" id="UP000198675">
    <property type="component" value="Chromosome I"/>
</dbReference>
<dbReference type="InterPro" id="IPR000868">
    <property type="entry name" value="Isochorismatase-like_dom"/>
</dbReference>
<evidence type="ECO:0000259" key="1">
    <source>
        <dbReference type="Pfam" id="PF00857"/>
    </source>
</evidence>
<dbReference type="InterPro" id="IPR036380">
    <property type="entry name" value="Isochorismatase-like_sf"/>
</dbReference>
<accession>A0A1H2M342</accession>
<evidence type="ECO:0000313" key="3">
    <source>
        <dbReference type="Proteomes" id="UP000198675"/>
    </source>
</evidence>
<dbReference type="AlphaFoldDB" id="A0A1H2M342"/>
<proteinExistence type="predicted"/>
<gene>
    <name evidence="2" type="ORF">SAMN05216363_2700</name>
</gene>
<dbReference type="PANTHER" id="PTHR14119:SF3">
    <property type="entry name" value="ISOCHORISMATASE DOMAIN-CONTAINING PROTEIN 2"/>
    <property type="match status" value="1"/>
</dbReference>
<name>A0A1H2M342_9PSED</name>
<keyword evidence="3" id="KW-1185">Reference proteome</keyword>
<reference evidence="3" key="1">
    <citation type="submission" date="2016-10" db="EMBL/GenBank/DDBJ databases">
        <authorList>
            <person name="Varghese N."/>
            <person name="Submissions S."/>
        </authorList>
    </citation>
    <scope>NUCLEOTIDE SEQUENCE [LARGE SCALE GENOMIC DNA]</scope>
    <source>
        <strain evidence="3">KCTC 32246</strain>
    </source>
</reference>